<keyword evidence="2" id="KW-1185">Reference proteome</keyword>
<reference evidence="1 2" key="1">
    <citation type="submission" date="2023-02" db="EMBL/GenBank/DDBJ databases">
        <title>LHISI_Scaffold_Assembly.</title>
        <authorList>
            <person name="Stuart O.P."/>
            <person name="Cleave R."/>
            <person name="Magrath M.J.L."/>
            <person name="Mikheyev A.S."/>
        </authorList>
    </citation>
    <scope>NUCLEOTIDE SEQUENCE [LARGE SCALE GENOMIC DNA]</scope>
    <source>
        <strain evidence="1">Daus_M_001</strain>
        <tissue evidence="1">Leg muscle</tissue>
    </source>
</reference>
<evidence type="ECO:0000313" key="2">
    <source>
        <dbReference type="Proteomes" id="UP001159363"/>
    </source>
</evidence>
<proteinExistence type="predicted"/>
<protein>
    <submittedName>
        <fullName evidence="1">Uncharacterized protein</fullName>
    </submittedName>
</protein>
<comment type="caution">
    <text evidence="1">The sequence shown here is derived from an EMBL/GenBank/DDBJ whole genome shotgun (WGS) entry which is preliminary data.</text>
</comment>
<gene>
    <name evidence="1" type="ORF">PR048_005486</name>
</gene>
<name>A0ABQ9I8A5_9NEOP</name>
<sequence>MGQRAGCLERELIDHLKSYFNTNGTVSWYNSSHSTTSHGRCAVSGYTPSSPTSCGTSGDLRTVFAGVSPDELLQYGNCSNQCVEWVSYTPPALLQCGQAGTDHAPPTDTTRATYSRRSRLEPLLLADQLSRRVVAGRQHHMRALLLLSWQQLTSRTGGLNMCARARVER</sequence>
<accession>A0ABQ9I8A5</accession>
<evidence type="ECO:0000313" key="1">
    <source>
        <dbReference type="EMBL" id="KAJ8892905.1"/>
    </source>
</evidence>
<dbReference type="Proteomes" id="UP001159363">
    <property type="component" value="Chromosome 2"/>
</dbReference>
<dbReference type="EMBL" id="JARBHB010000002">
    <property type="protein sequence ID" value="KAJ8892905.1"/>
    <property type="molecule type" value="Genomic_DNA"/>
</dbReference>
<organism evidence="1 2">
    <name type="scientific">Dryococelus australis</name>
    <dbReference type="NCBI Taxonomy" id="614101"/>
    <lineage>
        <taxon>Eukaryota</taxon>
        <taxon>Metazoa</taxon>
        <taxon>Ecdysozoa</taxon>
        <taxon>Arthropoda</taxon>
        <taxon>Hexapoda</taxon>
        <taxon>Insecta</taxon>
        <taxon>Pterygota</taxon>
        <taxon>Neoptera</taxon>
        <taxon>Polyneoptera</taxon>
        <taxon>Phasmatodea</taxon>
        <taxon>Verophasmatodea</taxon>
        <taxon>Anareolatae</taxon>
        <taxon>Phasmatidae</taxon>
        <taxon>Eurycanthinae</taxon>
        <taxon>Dryococelus</taxon>
    </lineage>
</organism>